<reference evidence="2 3" key="1">
    <citation type="submission" date="2018-03" db="EMBL/GenBank/DDBJ databases">
        <title>The draft genome of Mesorhizobium sp. 6GN-30.</title>
        <authorList>
            <person name="Liu L."/>
            <person name="Li L."/>
            <person name="Wang T."/>
            <person name="Zhang X."/>
            <person name="Liang L."/>
        </authorList>
    </citation>
    <scope>NUCLEOTIDE SEQUENCE [LARGE SCALE GENOMIC DNA]</scope>
    <source>
        <strain evidence="2 3">6GN30</strain>
    </source>
</reference>
<dbReference type="Pfam" id="PF10688">
    <property type="entry name" value="Imp-YgjV"/>
    <property type="match status" value="1"/>
</dbReference>
<accession>A0A2P7RZB8</accession>
<dbReference type="OrthoDB" id="8086566at2"/>
<feature type="transmembrane region" description="Helical" evidence="1">
    <location>
        <begin position="7"/>
        <end position="22"/>
    </location>
</feature>
<name>A0A2P7RZB8_9HYPH</name>
<proteinExistence type="predicted"/>
<protein>
    <submittedName>
        <fullName evidence="2">Cyclic nucleotide-binding protein</fullName>
    </submittedName>
</protein>
<dbReference type="AlphaFoldDB" id="A0A2P7RZB8"/>
<dbReference type="InterPro" id="IPR019629">
    <property type="entry name" value="Uncharacterised_HI1736/YgjV"/>
</dbReference>
<comment type="caution">
    <text evidence="2">The sequence shown here is derived from an EMBL/GenBank/DDBJ whole genome shotgun (WGS) entry which is preliminary data.</text>
</comment>
<evidence type="ECO:0000313" key="2">
    <source>
        <dbReference type="EMBL" id="PSJ55536.1"/>
    </source>
</evidence>
<sequence length="84" mass="9446">MDFWTEAIGFLGSGFAVLTYWMRDMLPLRIAAVLSCLFFIAYAVAIGSLPLLTMEIVLLPINAYRLLELRRGRQPDPAKVQVSN</sequence>
<keyword evidence="3" id="KW-1185">Reference proteome</keyword>
<feature type="transmembrane region" description="Helical" evidence="1">
    <location>
        <begin position="28"/>
        <end position="61"/>
    </location>
</feature>
<dbReference type="EMBL" id="PXYK01000027">
    <property type="protein sequence ID" value="PSJ55536.1"/>
    <property type="molecule type" value="Genomic_DNA"/>
</dbReference>
<dbReference type="RefSeq" id="WP_106774586.1">
    <property type="nucleotide sequence ID" value="NZ_PXYK01000027.1"/>
</dbReference>
<gene>
    <name evidence="2" type="ORF">C7I84_23125</name>
</gene>
<evidence type="ECO:0000313" key="3">
    <source>
        <dbReference type="Proteomes" id="UP000241229"/>
    </source>
</evidence>
<keyword evidence="1" id="KW-0812">Transmembrane</keyword>
<organism evidence="2 3">
    <name type="scientific">Kumtagia ephedrae</name>
    <dbReference type="NCBI Taxonomy" id="2116701"/>
    <lineage>
        <taxon>Bacteria</taxon>
        <taxon>Pseudomonadati</taxon>
        <taxon>Pseudomonadota</taxon>
        <taxon>Alphaproteobacteria</taxon>
        <taxon>Hyphomicrobiales</taxon>
        <taxon>Phyllobacteriaceae</taxon>
        <taxon>Kumtagia</taxon>
    </lineage>
</organism>
<keyword evidence="1" id="KW-0472">Membrane</keyword>
<keyword evidence="1" id="KW-1133">Transmembrane helix</keyword>
<evidence type="ECO:0000256" key="1">
    <source>
        <dbReference type="SAM" id="Phobius"/>
    </source>
</evidence>
<dbReference type="Proteomes" id="UP000241229">
    <property type="component" value="Unassembled WGS sequence"/>
</dbReference>